<reference evidence="1 2" key="1">
    <citation type="submission" date="2018-10" db="EMBL/GenBank/DDBJ databases">
        <title>Draft genome sequence of Bacillus salarius IM0101, isolated from a hypersaline soil in Inner Mongolia, China.</title>
        <authorList>
            <person name="Yamprayoonswat W."/>
            <person name="Boonvisut S."/>
            <person name="Jumpathong W."/>
            <person name="Sittihan S."/>
            <person name="Ruangsuj P."/>
            <person name="Wanthongcharoen S."/>
            <person name="Thongpramul N."/>
            <person name="Pimmason S."/>
            <person name="Yu B."/>
            <person name="Yasawong M."/>
        </authorList>
    </citation>
    <scope>NUCLEOTIDE SEQUENCE [LARGE SCALE GENOMIC DNA]</scope>
    <source>
        <strain evidence="1 2">IM0101</strain>
    </source>
</reference>
<name>A0A3R9QLG5_9BACI</name>
<gene>
    <name evidence="1" type="ORF">D7Z54_10635</name>
</gene>
<evidence type="ECO:0000313" key="2">
    <source>
        <dbReference type="Proteomes" id="UP000275076"/>
    </source>
</evidence>
<dbReference type="Pfam" id="PF13030">
    <property type="entry name" value="DUF3891"/>
    <property type="match status" value="1"/>
</dbReference>
<keyword evidence="2" id="KW-1185">Reference proteome</keyword>
<evidence type="ECO:0000313" key="1">
    <source>
        <dbReference type="EMBL" id="RSL33415.1"/>
    </source>
</evidence>
<organism evidence="1 2">
    <name type="scientific">Salibacterium salarium</name>
    <dbReference type="NCBI Taxonomy" id="284579"/>
    <lineage>
        <taxon>Bacteria</taxon>
        <taxon>Bacillati</taxon>
        <taxon>Bacillota</taxon>
        <taxon>Bacilli</taxon>
        <taxon>Bacillales</taxon>
        <taxon>Bacillaceae</taxon>
    </lineage>
</organism>
<accession>A0A3R9QLG5</accession>
<dbReference type="AlphaFoldDB" id="A0A3R9QLG5"/>
<protein>
    <submittedName>
        <fullName evidence="1">DUF3891 family protein</fullName>
    </submittedName>
</protein>
<proteinExistence type="predicted"/>
<dbReference type="InterPro" id="IPR024992">
    <property type="entry name" value="DUF3891"/>
</dbReference>
<dbReference type="OrthoDB" id="190426at2"/>
<sequence length="280" mass="33140">MFNFRKRMENRQRGIVMIVNDADTHVEMIPQHEHARISAALFEKWGDASVYQDVLWNELLVAVREHDRAWIPLDASPLLDKFGKPYSFIDYPEGPKIKAYQHGIESVAEKHIYSGLLVSRHYASFFESSQTESGRRFLQSERQRQQRWRKRQQRWRKKLNDPQTEEFHLKVLQFCDDASLYVCMNKPGAAKHEEISWFKDGFRQQFSFLNNRKIHAHFYTSDTIKMDPFPLLTNLEITINGIVVDKQQIVKKGIKKAYFDGRPCLRNFRFVPSLEVDSKE</sequence>
<dbReference type="Proteomes" id="UP000275076">
    <property type="component" value="Unassembled WGS sequence"/>
</dbReference>
<dbReference type="EMBL" id="RBVX01000008">
    <property type="protein sequence ID" value="RSL33415.1"/>
    <property type="molecule type" value="Genomic_DNA"/>
</dbReference>
<comment type="caution">
    <text evidence="1">The sequence shown here is derived from an EMBL/GenBank/DDBJ whole genome shotgun (WGS) entry which is preliminary data.</text>
</comment>